<feature type="binding site" evidence="7">
    <location>
        <position position="224"/>
    </location>
    <ligand>
        <name>substrate</name>
    </ligand>
</feature>
<dbReference type="PROSITE" id="PS00069">
    <property type="entry name" value="G6P_DEHYDROGENASE"/>
    <property type="match status" value="1"/>
</dbReference>
<evidence type="ECO:0000256" key="3">
    <source>
        <dbReference type="ARBA" id="ARBA00022526"/>
    </source>
</evidence>
<feature type="binding site" evidence="7">
    <location>
        <position position="329"/>
    </location>
    <ligand>
        <name>substrate</name>
    </ligand>
</feature>
<feature type="active site" description="Proton acceptor" evidence="7">
    <location>
        <position position="229"/>
    </location>
</feature>
<evidence type="ECO:0000256" key="7">
    <source>
        <dbReference type="HAMAP-Rule" id="MF_00966"/>
    </source>
</evidence>
<sequence>MPSGATRVAILGADGDLTARLLLPALAELVEAGRCGPLEILGVGLGPYTTESFRERAAPWLKERAPSVSEASRTRLLHALHYTRGDVTDAAVLGGALAPERGPLVVYLALPPAVFAPAVRALVASGVTGESRVVVEKPHGQDLASTRALNRLLHAHFPEAHLFRMDHFLGKQTVQNVLGLRFANRLFEPLWNAQHVARVEVRWDETLTLEGRANYYDRAGALVDMLQNHLLQLAALVGMEPPRTLGERDLRDKKLEFLRAVRSLSPQEVRAQTVRARYGAGRVGERAVPSYEDEDGVKPERGTETFAQVALWVDNWRWAGVPFVLRSGKALGSDRHEIAVHFREVPFLAFGQPEHPTCNVLRLGFNPDRLDLSLNLNGAGDPFELEGAELGLTLAPQRPSAYARLLQDILEGDPALSIRADEAEEAWRIVTPILEAWRADEVPMQEYPAGGTFEP</sequence>
<dbReference type="Gene3D" id="3.40.50.720">
    <property type="entry name" value="NAD(P)-binding Rossmann-like Domain"/>
    <property type="match status" value="1"/>
</dbReference>
<dbReference type="STRING" id="649638.Trad_2275"/>
<evidence type="ECO:0000313" key="10">
    <source>
        <dbReference type="EMBL" id="ADI15385.1"/>
    </source>
</evidence>
<dbReference type="InterPro" id="IPR022674">
    <property type="entry name" value="G6P_DH_NAD-bd"/>
</dbReference>
<dbReference type="GO" id="GO:0004345">
    <property type="term" value="F:glucose-6-phosphate dehydrogenase activity"/>
    <property type="evidence" value="ECO:0007669"/>
    <property type="project" value="UniProtKB-UniRule"/>
</dbReference>
<keyword evidence="6 7" id="KW-0119">Carbohydrate metabolism</keyword>
<evidence type="ECO:0000256" key="5">
    <source>
        <dbReference type="ARBA" id="ARBA00023002"/>
    </source>
</evidence>
<reference evidence="11" key="1">
    <citation type="submission" date="2010-05" db="EMBL/GenBank/DDBJ databases">
        <title>The complete genome of Truepera radiovictris DSM 17093.</title>
        <authorList>
            <consortium name="US DOE Joint Genome Institute (JGI-PGF)"/>
            <person name="Lucas S."/>
            <person name="Copeland A."/>
            <person name="Lapidus A."/>
            <person name="Glavina del Rio T."/>
            <person name="Dalin E."/>
            <person name="Tice H."/>
            <person name="Bruce D."/>
            <person name="Goodwin L."/>
            <person name="Pitluck S."/>
            <person name="Kyrpides N."/>
            <person name="Mavromatis K."/>
            <person name="Ovchinnikova G."/>
            <person name="Munk A.C."/>
            <person name="Detter J.C."/>
            <person name="Han C."/>
            <person name="Tapia R."/>
            <person name="Land M."/>
            <person name="Hauser L."/>
            <person name="Markowitz V."/>
            <person name="Cheng J.-F."/>
            <person name="Hugenholtz P."/>
            <person name="Woyke T."/>
            <person name="Wu D."/>
            <person name="Tindall B."/>
            <person name="Pomrenke H.G."/>
            <person name="Brambilla E."/>
            <person name="Klenk H.-P."/>
            <person name="Eisen J.A."/>
        </authorList>
    </citation>
    <scope>NUCLEOTIDE SEQUENCE [LARGE SCALE GENOMIC DNA]</scope>
    <source>
        <strain evidence="11">DSM 17093 / CIP 108686 / LMG 22925 / RQ-24</strain>
    </source>
</reference>
<feature type="binding site" evidence="7">
    <location>
        <position position="167"/>
    </location>
    <ligand>
        <name>substrate</name>
    </ligand>
</feature>
<evidence type="ECO:0000256" key="4">
    <source>
        <dbReference type="ARBA" id="ARBA00022857"/>
    </source>
</evidence>
<reference evidence="10 11" key="2">
    <citation type="journal article" date="2011" name="Stand. Genomic Sci.">
        <title>Complete genome sequence of Truepera radiovictrix type strain (RQ-24).</title>
        <authorList>
            <person name="Ivanova N."/>
            <person name="Rohde C."/>
            <person name="Munk C."/>
            <person name="Nolan M."/>
            <person name="Lucas S."/>
            <person name="Del Rio T.G."/>
            <person name="Tice H."/>
            <person name="Deshpande S."/>
            <person name="Cheng J.F."/>
            <person name="Tapia R."/>
            <person name="Han C."/>
            <person name="Goodwin L."/>
            <person name="Pitluck S."/>
            <person name="Liolios K."/>
            <person name="Mavromatis K."/>
            <person name="Mikhailova N."/>
            <person name="Pati A."/>
            <person name="Chen A."/>
            <person name="Palaniappan K."/>
            <person name="Land M."/>
            <person name="Hauser L."/>
            <person name="Chang Y.J."/>
            <person name="Jeffries C.D."/>
            <person name="Brambilla E."/>
            <person name="Rohde M."/>
            <person name="Goker M."/>
            <person name="Tindall B.J."/>
            <person name="Woyke T."/>
            <person name="Bristow J."/>
            <person name="Eisen J.A."/>
            <person name="Markowitz V."/>
            <person name="Hugenholtz P."/>
            <person name="Kyrpides N.C."/>
            <person name="Klenk H.P."/>
            <person name="Lapidus A."/>
        </authorList>
    </citation>
    <scope>NUCLEOTIDE SEQUENCE [LARGE SCALE GENOMIC DNA]</scope>
    <source>
        <strain evidence="11">DSM 17093 / CIP 108686 / LMG 22925 / RQ-24</strain>
    </source>
</reference>
<dbReference type="SUPFAM" id="SSF51735">
    <property type="entry name" value="NAD(P)-binding Rossmann-fold domains"/>
    <property type="match status" value="1"/>
</dbReference>
<feature type="binding site" evidence="7">
    <location>
        <position position="171"/>
    </location>
    <ligand>
        <name>substrate</name>
    </ligand>
</feature>
<dbReference type="Proteomes" id="UP000000379">
    <property type="component" value="Chromosome"/>
</dbReference>
<dbReference type="eggNOG" id="COG0364">
    <property type="taxonomic scope" value="Bacteria"/>
</dbReference>
<evidence type="ECO:0000256" key="6">
    <source>
        <dbReference type="ARBA" id="ARBA00023277"/>
    </source>
</evidence>
<dbReference type="GO" id="GO:0050661">
    <property type="term" value="F:NADP binding"/>
    <property type="evidence" value="ECO:0007669"/>
    <property type="project" value="UniProtKB-UniRule"/>
</dbReference>
<dbReference type="Gene3D" id="3.30.360.10">
    <property type="entry name" value="Dihydrodipicolinate Reductase, domain 2"/>
    <property type="match status" value="1"/>
</dbReference>
<dbReference type="PANTHER" id="PTHR23429">
    <property type="entry name" value="GLUCOSE-6-PHOSPHATE 1-DEHYDROGENASE G6PD"/>
    <property type="match status" value="1"/>
</dbReference>
<dbReference type="EMBL" id="CP002049">
    <property type="protein sequence ID" value="ADI15385.1"/>
    <property type="molecule type" value="Genomic_DNA"/>
</dbReference>
<dbReference type="HAMAP" id="MF_00966">
    <property type="entry name" value="G6PD"/>
    <property type="match status" value="1"/>
</dbReference>
<comment type="caution">
    <text evidence="7">Lacks conserved residue(s) required for the propagation of feature annotation.</text>
</comment>
<dbReference type="UniPathway" id="UPA00115">
    <property type="reaction ID" value="UER00408"/>
</dbReference>
<protein>
    <recommendedName>
        <fullName evidence="7">Glucose-6-phosphate 1-dehydrogenase</fullName>
        <shortName evidence="7">G6PD</shortName>
        <ecNumber evidence="7">1.1.1.49</ecNumber>
    </recommendedName>
</protein>
<keyword evidence="3 7" id="KW-0313">Glucose metabolism</keyword>
<gene>
    <name evidence="7" type="primary">zwf</name>
    <name evidence="10" type="ordered locus">Trad_2275</name>
</gene>
<dbReference type="InterPro" id="IPR022675">
    <property type="entry name" value="G6P_DH_C"/>
</dbReference>
<dbReference type="AlphaFoldDB" id="D7CSG5"/>
<dbReference type="Pfam" id="PF00479">
    <property type="entry name" value="G6PD_N"/>
    <property type="match status" value="1"/>
</dbReference>
<comment type="similarity">
    <text evidence="2 7">Belongs to the glucose-6-phosphate dehydrogenase family.</text>
</comment>
<dbReference type="GO" id="GO:0005829">
    <property type="term" value="C:cytosol"/>
    <property type="evidence" value="ECO:0007669"/>
    <property type="project" value="TreeGrafter"/>
</dbReference>
<comment type="function">
    <text evidence="7">Catalyzes the oxidation of glucose 6-phosphate to 6-phosphogluconolactone.</text>
</comment>
<dbReference type="InterPro" id="IPR036291">
    <property type="entry name" value="NAD(P)-bd_dom_sf"/>
</dbReference>
<feature type="binding site" evidence="7">
    <location>
        <position position="205"/>
    </location>
    <ligand>
        <name>substrate</name>
    </ligand>
</feature>
<dbReference type="OrthoDB" id="9802739at2"/>
<dbReference type="KEGG" id="tra:Trad_2275"/>
<dbReference type="GO" id="GO:0006006">
    <property type="term" value="P:glucose metabolic process"/>
    <property type="evidence" value="ECO:0007669"/>
    <property type="project" value="UniProtKB-KW"/>
</dbReference>
<evidence type="ECO:0000259" key="9">
    <source>
        <dbReference type="Pfam" id="PF02781"/>
    </source>
</evidence>
<accession>D7CSG5</accession>
<dbReference type="SUPFAM" id="SSF55347">
    <property type="entry name" value="Glyceraldehyde-3-phosphate dehydrogenase-like, C-terminal domain"/>
    <property type="match status" value="1"/>
</dbReference>
<feature type="binding site" evidence="7">
    <location>
        <begin position="86"/>
        <end position="87"/>
    </location>
    <ligand>
        <name>NADP(+)</name>
        <dbReference type="ChEBI" id="CHEBI:58349"/>
    </ligand>
</feature>
<evidence type="ECO:0000313" key="11">
    <source>
        <dbReference type="Proteomes" id="UP000000379"/>
    </source>
</evidence>
<keyword evidence="11" id="KW-1185">Reference proteome</keyword>
<keyword evidence="4 7" id="KW-0521">NADP</keyword>
<organism evidence="10 11">
    <name type="scientific">Truepera radiovictrix (strain DSM 17093 / CIP 108686 / LMG 22925 / RQ-24)</name>
    <dbReference type="NCBI Taxonomy" id="649638"/>
    <lineage>
        <taxon>Bacteria</taxon>
        <taxon>Thermotogati</taxon>
        <taxon>Deinococcota</taxon>
        <taxon>Deinococci</taxon>
        <taxon>Trueperales</taxon>
        <taxon>Trueperaceae</taxon>
        <taxon>Truepera</taxon>
    </lineage>
</organism>
<feature type="binding site" evidence="7">
    <location>
        <position position="137"/>
    </location>
    <ligand>
        <name>NADP(+)</name>
        <dbReference type="ChEBI" id="CHEBI:58349"/>
    </ligand>
</feature>
<comment type="pathway">
    <text evidence="1 7">Carbohydrate degradation; pentose phosphate pathway; D-ribulose 5-phosphate from D-glucose 6-phosphate (oxidative stage): step 1/3.</text>
</comment>
<dbReference type="GO" id="GO:0009051">
    <property type="term" value="P:pentose-phosphate shunt, oxidative branch"/>
    <property type="evidence" value="ECO:0007669"/>
    <property type="project" value="TreeGrafter"/>
</dbReference>
<feature type="domain" description="Glucose-6-phosphate dehydrogenase C-terminal" evidence="9">
    <location>
        <begin position="180"/>
        <end position="451"/>
    </location>
</feature>
<dbReference type="HOGENOM" id="CLU_013524_5_0_0"/>
<dbReference type="InterPro" id="IPR019796">
    <property type="entry name" value="G6P_DH_AS"/>
</dbReference>
<evidence type="ECO:0000259" key="8">
    <source>
        <dbReference type="Pfam" id="PF00479"/>
    </source>
</evidence>
<dbReference type="PIRSF" id="PIRSF000110">
    <property type="entry name" value="G6PD"/>
    <property type="match status" value="1"/>
</dbReference>
<name>D7CSG5_TRURR</name>
<dbReference type="EC" id="1.1.1.49" evidence="7"/>
<evidence type="ECO:0000256" key="2">
    <source>
        <dbReference type="ARBA" id="ARBA00009975"/>
    </source>
</evidence>
<dbReference type="PANTHER" id="PTHR23429:SF0">
    <property type="entry name" value="GLUCOSE-6-PHOSPHATE 1-DEHYDROGENASE"/>
    <property type="match status" value="1"/>
</dbReference>
<feature type="domain" description="Glucose-6-phosphate dehydrogenase NAD-binding" evidence="8">
    <location>
        <begin position="10"/>
        <end position="176"/>
    </location>
</feature>
<proteinExistence type="inferred from homology"/>
<keyword evidence="5 7" id="KW-0560">Oxidoreductase</keyword>
<dbReference type="InterPro" id="IPR001282">
    <property type="entry name" value="G6P_DH"/>
</dbReference>
<dbReference type="Pfam" id="PF02781">
    <property type="entry name" value="G6PD_C"/>
    <property type="match status" value="1"/>
</dbReference>
<dbReference type="PRINTS" id="PR00079">
    <property type="entry name" value="G6PDHDRGNASE"/>
</dbReference>
<dbReference type="NCBIfam" id="NF009492">
    <property type="entry name" value="PRK12853.1-3"/>
    <property type="match status" value="1"/>
</dbReference>
<dbReference type="RefSeq" id="WP_013178748.1">
    <property type="nucleotide sequence ID" value="NC_014221.1"/>
</dbReference>
<comment type="catalytic activity">
    <reaction evidence="7">
        <text>D-glucose 6-phosphate + NADP(+) = 6-phospho-D-glucono-1,5-lactone + NADPH + H(+)</text>
        <dbReference type="Rhea" id="RHEA:15841"/>
        <dbReference type="ChEBI" id="CHEBI:15378"/>
        <dbReference type="ChEBI" id="CHEBI:57783"/>
        <dbReference type="ChEBI" id="CHEBI:57955"/>
        <dbReference type="ChEBI" id="CHEBI:58349"/>
        <dbReference type="ChEBI" id="CHEBI:61548"/>
        <dbReference type="EC" id="1.1.1.49"/>
    </reaction>
</comment>
<evidence type="ECO:0000256" key="1">
    <source>
        <dbReference type="ARBA" id="ARBA00004937"/>
    </source>
</evidence>